<dbReference type="STRING" id="320497.A0U93_10970"/>
<name>A0A1U9KRK6_9PROT</name>
<reference evidence="1 2" key="1">
    <citation type="submission" date="2016-03" db="EMBL/GenBank/DDBJ databases">
        <title>Acetic acid bacteria sequencing.</title>
        <authorList>
            <person name="Brandt J."/>
            <person name="Jakob F."/>
            <person name="Vogel R.F."/>
        </authorList>
    </citation>
    <scope>NUCLEOTIDE SEQUENCE [LARGE SCALE GENOMIC DNA]</scope>
    <source>
        <strain evidence="1 2">NBRC 101099</strain>
    </source>
</reference>
<evidence type="ECO:0000313" key="1">
    <source>
        <dbReference type="EMBL" id="AQS88377.1"/>
    </source>
</evidence>
<sequence length="309" mass="35528">MALIHNANTAWPPKRARLMPAIHYLDPRQSWRAALDHCVVRFRDVRTCQNGSAYHNELAFHILKAVHWWHVDFDPGSALGITQATLQDLAAMHASGNMEDEALFDLLTTQHHLRANDADHILILGRETTLPLNILFGVDGSRQFRFGWLVAEEMPHWSPQQFRDFLSAWIAVRVMISQKGHHLFDRDEWLSTRREHAQAMLWNRYADHADDTRLTTRYRAATALAASCRSTFGMVEFERIVQELAFDIARRAGDTGQSLRQFIQASGQLQDSLRVRMLIKQQARQHVRTTITPTAREAYEIMLDTLAAQ</sequence>
<dbReference type="AlphaFoldDB" id="A0A1U9KRK6"/>
<dbReference type="EMBL" id="CP014691">
    <property type="protein sequence ID" value="AQS88377.1"/>
    <property type="molecule type" value="Genomic_DNA"/>
</dbReference>
<keyword evidence="2" id="KW-1185">Reference proteome</keyword>
<dbReference type="RefSeq" id="WP_077807406.1">
    <property type="nucleotide sequence ID" value="NZ_BJXS01000003.1"/>
</dbReference>
<organism evidence="1 2">
    <name type="scientific">Neoasaia chiangmaiensis</name>
    <dbReference type="NCBI Taxonomy" id="320497"/>
    <lineage>
        <taxon>Bacteria</taxon>
        <taxon>Pseudomonadati</taxon>
        <taxon>Pseudomonadota</taxon>
        <taxon>Alphaproteobacteria</taxon>
        <taxon>Acetobacterales</taxon>
        <taxon>Acetobacteraceae</taxon>
        <taxon>Neoasaia</taxon>
    </lineage>
</organism>
<evidence type="ECO:0000313" key="2">
    <source>
        <dbReference type="Proteomes" id="UP000188604"/>
    </source>
</evidence>
<dbReference type="Proteomes" id="UP000188604">
    <property type="component" value="Chromosome"/>
</dbReference>
<dbReference type="KEGG" id="nch:A0U93_10970"/>
<protein>
    <submittedName>
        <fullName evidence="1">Uncharacterized protein</fullName>
    </submittedName>
</protein>
<proteinExistence type="predicted"/>
<gene>
    <name evidence="1" type="ORF">A0U93_10970</name>
</gene>
<accession>A0A1U9KRK6</accession>